<gene>
    <name evidence="6" type="ORF">G5714_003660</name>
</gene>
<organism evidence="6 7">
    <name type="scientific">Onychostoma macrolepis</name>
    <dbReference type="NCBI Taxonomy" id="369639"/>
    <lineage>
        <taxon>Eukaryota</taxon>
        <taxon>Metazoa</taxon>
        <taxon>Chordata</taxon>
        <taxon>Craniata</taxon>
        <taxon>Vertebrata</taxon>
        <taxon>Euteleostomi</taxon>
        <taxon>Actinopterygii</taxon>
        <taxon>Neopterygii</taxon>
        <taxon>Teleostei</taxon>
        <taxon>Ostariophysi</taxon>
        <taxon>Cypriniformes</taxon>
        <taxon>Cyprinidae</taxon>
        <taxon>Acrossocheilinae</taxon>
        <taxon>Onychostoma</taxon>
    </lineage>
</organism>
<reference evidence="6 7" key="1">
    <citation type="submission" date="2020-04" db="EMBL/GenBank/DDBJ databases">
        <title>Chromosome-level genome assembly of a cyprinid fish Onychostoma macrolepis by integration of Nanopore Sequencing, Bionano and Hi-C technology.</title>
        <authorList>
            <person name="Wang D."/>
        </authorList>
    </citation>
    <scope>NUCLEOTIDE SEQUENCE [LARGE SCALE GENOMIC DNA]</scope>
    <source>
        <strain evidence="6">SWU-2019</strain>
        <tissue evidence="6">Muscle</tissue>
    </source>
</reference>
<proteinExistence type="inferred from homology"/>
<evidence type="ECO:0000313" key="6">
    <source>
        <dbReference type="EMBL" id="KAF4116171.1"/>
    </source>
</evidence>
<evidence type="ECO:0000259" key="5">
    <source>
        <dbReference type="Pfam" id="PF14904"/>
    </source>
</evidence>
<dbReference type="PANTHER" id="PTHR14614">
    <property type="entry name" value="HEPATOCELLULAR CARCINOMA-ASSOCIATED ANTIGEN"/>
    <property type="match status" value="1"/>
</dbReference>
<dbReference type="InterPro" id="IPR029063">
    <property type="entry name" value="SAM-dependent_MTases_sf"/>
</dbReference>
<keyword evidence="3" id="KW-0808">Transferase</keyword>
<dbReference type="EMBL" id="JAAMOB010000003">
    <property type="protein sequence ID" value="KAF4116171.1"/>
    <property type="molecule type" value="Genomic_DNA"/>
</dbReference>
<comment type="similarity">
    <text evidence="1">Belongs to the class I-like SAM-binding methyltransferase superfamily. EEF2KMT family.</text>
</comment>
<evidence type="ECO:0000256" key="3">
    <source>
        <dbReference type="ARBA" id="ARBA00022679"/>
    </source>
</evidence>
<evidence type="ECO:0000256" key="2">
    <source>
        <dbReference type="ARBA" id="ARBA00022603"/>
    </source>
</evidence>
<comment type="caution">
    <text evidence="6">The sequence shown here is derived from an EMBL/GenBank/DDBJ whole genome shotgun (WGS) entry which is preliminary data.</text>
</comment>
<evidence type="ECO:0000256" key="1">
    <source>
        <dbReference type="ARBA" id="ARBA00005511"/>
    </source>
</evidence>
<feature type="domain" description="FAM86 N-terminal" evidence="5">
    <location>
        <begin position="57"/>
        <end position="145"/>
    </location>
</feature>
<dbReference type="InterPro" id="IPR019410">
    <property type="entry name" value="Methyltransf_16"/>
</dbReference>
<dbReference type="GO" id="GO:0032259">
    <property type="term" value="P:methylation"/>
    <property type="evidence" value="ECO:0007669"/>
    <property type="project" value="UniProtKB-KW"/>
</dbReference>
<dbReference type="InterPro" id="IPR029426">
    <property type="entry name" value="FAM86_N"/>
</dbReference>
<dbReference type="SUPFAM" id="SSF53335">
    <property type="entry name" value="S-adenosyl-L-methionine-dependent methyltransferases"/>
    <property type="match status" value="1"/>
</dbReference>
<dbReference type="PANTHER" id="PTHR14614:SF130">
    <property type="entry name" value="PROTEIN-LYSINE N-METHYLTRANSFERASE EEF2KMT"/>
    <property type="match status" value="1"/>
</dbReference>
<dbReference type="Pfam" id="PF14904">
    <property type="entry name" value="FAM86"/>
    <property type="match status" value="1"/>
</dbReference>
<dbReference type="AlphaFoldDB" id="A0A7J6DAK6"/>
<evidence type="ECO:0000256" key="4">
    <source>
        <dbReference type="ARBA" id="ARBA00022691"/>
    </source>
</evidence>
<sequence length="370" mass="42053">MPVCHWIRALSIAASDCCMQSLHLYLEPSTMPLEQWVLSVFWQGNEGEEMSHKTRKDVVHTFQVNFFTMSLLNTFPWDSLDKEMMTTTTSDIIVEILQKTCLHPICLKNPPSLKYRRRFLTELIKRHEMLAAEPLDVLYEALGEVMCAQEKDKCYKTYLLPTGDAVSLAENVALISQGTTGLVTWEAALYLSEWALENTHIFKNKTVLELGSGIGLAGIVVCRSSSLTKYIFSDCHQTVLQRLKANITNCLTNCDDNSASVCVEELDWENVSDEQLQRIQANTIIAADVVYDPDVIACLVRLLSMLLNCKVQEKHPNVYIASTVRNPQTYDSFKKELEMSGLRHVIMKDPVPQVFPYNRPSTIEMIKIYV</sequence>
<name>A0A7J6DAK6_9TELE</name>
<evidence type="ECO:0000313" key="7">
    <source>
        <dbReference type="Proteomes" id="UP000579812"/>
    </source>
</evidence>
<dbReference type="Proteomes" id="UP000579812">
    <property type="component" value="Unassembled WGS sequence"/>
</dbReference>
<keyword evidence="2" id="KW-0489">Methyltransferase</keyword>
<keyword evidence="4" id="KW-0949">S-adenosyl-L-methionine</keyword>
<keyword evidence="7" id="KW-1185">Reference proteome</keyword>
<accession>A0A7J6DAK6</accession>
<dbReference type="GO" id="GO:0032991">
    <property type="term" value="C:protein-containing complex"/>
    <property type="evidence" value="ECO:0007669"/>
    <property type="project" value="TreeGrafter"/>
</dbReference>
<protein>
    <recommendedName>
        <fullName evidence="5">FAM86 N-terminal domain-containing protein</fullName>
    </recommendedName>
</protein>
<dbReference type="Pfam" id="PF10294">
    <property type="entry name" value="Methyltransf_16"/>
    <property type="match status" value="1"/>
</dbReference>
<dbReference type="GO" id="GO:0008168">
    <property type="term" value="F:methyltransferase activity"/>
    <property type="evidence" value="ECO:0007669"/>
    <property type="project" value="UniProtKB-KW"/>
</dbReference>
<dbReference type="Gene3D" id="3.40.50.150">
    <property type="entry name" value="Vaccinia Virus protein VP39"/>
    <property type="match status" value="1"/>
</dbReference>